<keyword evidence="13 17" id="KW-0472">Membrane</keyword>
<feature type="binding site" evidence="16">
    <location>
        <position position="38"/>
    </location>
    <ligand>
        <name>Mg(2+)</name>
        <dbReference type="ChEBI" id="CHEBI:18420"/>
        <label>2</label>
    </ligand>
</feature>
<accession>A0A0L6JQ98</accession>
<comment type="function">
    <text evidence="1 17">Probable transporter of a GTP-driven Fe(2+) uptake system.</text>
</comment>
<evidence type="ECO:0000259" key="18">
    <source>
        <dbReference type="PROSITE" id="PS51711"/>
    </source>
</evidence>
<dbReference type="SUPFAM" id="SSF52540">
    <property type="entry name" value="P-loop containing nucleoside triphosphate hydrolases"/>
    <property type="match status" value="1"/>
</dbReference>
<dbReference type="GO" id="GO:0046872">
    <property type="term" value="F:metal ion binding"/>
    <property type="evidence" value="ECO:0007669"/>
    <property type="project" value="UniProtKB-KW"/>
</dbReference>
<dbReference type="AlphaFoldDB" id="A0A0L6JQ98"/>
<feature type="transmembrane region" description="Helical" evidence="17">
    <location>
        <begin position="660"/>
        <end position="682"/>
    </location>
</feature>
<dbReference type="PROSITE" id="PS51711">
    <property type="entry name" value="G_FEOB"/>
    <property type="match status" value="1"/>
</dbReference>
<feature type="binding site" evidence="15">
    <location>
        <begin position="72"/>
        <end position="75"/>
    </location>
    <ligand>
        <name>GTP</name>
        <dbReference type="ChEBI" id="CHEBI:37565"/>
        <label>1</label>
    </ligand>
</feature>
<dbReference type="FunFam" id="1.10.287.1770:FF:000003">
    <property type="entry name" value="Ferrous iron transport protein B"/>
    <property type="match status" value="1"/>
</dbReference>
<feature type="binding site" evidence="16">
    <location>
        <position position="37"/>
    </location>
    <ligand>
        <name>Mg(2+)</name>
        <dbReference type="ChEBI" id="CHEBI:18420"/>
        <label>2</label>
    </ligand>
</feature>
<evidence type="ECO:0000256" key="9">
    <source>
        <dbReference type="ARBA" id="ARBA00022989"/>
    </source>
</evidence>
<evidence type="ECO:0000256" key="10">
    <source>
        <dbReference type="ARBA" id="ARBA00023004"/>
    </source>
</evidence>
<keyword evidence="11" id="KW-0406">Ion transport</keyword>
<evidence type="ECO:0000256" key="4">
    <source>
        <dbReference type="ARBA" id="ARBA00022475"/>
    </source>
</evidence>
<dbReference type="InterPro" id="IPR027417">
    <property type="entry name" value="P-loop_NTPase"/>
</dbReference>
<dbReference type="Pfam" id="PF02421">
    <property type="entry name" value="FeoB_N"/>
    <property type="match status" value="1"/>
</dbReference>
<dbReference type="InterPro" id="IPR041069">
    <property type="entry name" value="FeoB_Cyto"/>
</dbReference>
<keyword evidence="3 17" id="KW-0813">Transport</keyword>
<proteinExistence type="inferred from homology"/>
<dbReference type="eggNOG" id="COG0370">
    <property type="taxonomic scope" value="Bacteria"/>
</dbReference>
<keyword evidence="9 17" id="KW-1133">Transmembrane helix</keyword>
<evidence type="ECO:0000256" key="14">
    <source>
        <dbReference type="NCBIfam" id="TIGR00437"/>
    </source>
</evidence>
<dbReference type="GO" id="GO:0015093">
    <property type="term" value="F:ferrous iron transmembrane transporter activity"/>
    <property type="evidence" value="ECO:0007669"/>
    <property type="project" value="UniProtKB-UniRule"/>
</dbReference>
<dbReference type="PANTHER" id="PTHR43185:SF1">
    <property type="entry name" value="FE(2+) TRANSPORTER FEOB"/>
    <property type="match status" value="1"/>
</dbReference>
<dbReference type="InterPro" id="IPR005225">
    <property type="entry name" value="Small_GTP-bd"/>
</dbReference>
<dbReference type="EMBL" id="LGTC01000001">
    <property type="protein sequence ID" value="KNY27964.1"/>
    <property type="molecule type" value="Genomic_DNA"/>
</dbReference>
<evidence type="ECO:0000256" key="5">
    <source>
        <dbReference type="ARBA" id="ARBA00022496"/>
    </source>
</evidence>
<dbReference type="InterPro" id="IPR003373">
    <property type="entry name" value="Fe2_transport_prot-B"/>
</dbReference>
<name>A0A0L6JQ98_9FIRM</name>
<dbReference type="Pfam" id="PF07664">
    <property type="entry name" value="FeoB_C"/>
    <property type="match status" value="1"/>
</dbReference>
<feature type="binding site" evidence="15">
    <location>
        <begin position="26"/>
        <end position="33"/>
    </location>
    <ligand>
        <name>GTP</name>
        <dbReference type="ChEBI" id="CHEBI:37565"/>
        <label>1</label>
    </ligand>
</feature>
<dbReference type="Pfam" id="PF17910">
    <property type="entry name" value="FeoB_Cyto"/>
    <property type="match status" value="1"/>
</dbReference>
<keyword evidence="5 17" id="KW-0410">Iron transport</keyword>
<keyword evidence="16" id="KW-0479">Metal-binding</keyword>
<keyword evidence="20" id="KW-1185">Reference proteome</keyword>
<dbReference type="GO" id="GO:0005886">
    <property type="term" value="C:plasma membrane"/>
    <property type="evidence" value="ECO:0007669"/>
    <property type="project" value="UniProtKB-SubCell"/>
</dbReference>
<keyword evidence="6" id="KW-0997">Cell inner membrane</keyword>
<keyword evidence="4" id="KW-1003">Cell membrane</keyword>
<evidence type="ECO:0000256" key="8">
    <source>
        <dbReference type="ARBA" id="ARBA00022741"/>
    </source>
</evidence>
<feature type="binding site" evidence="15">
    <location>
        <begin position="132"/>
        <end position="135"/>
    </location>
    <ligand>
        <name>GTP</name>
        <dbReference type="ChEBI" id="CHEBI:37565"/>
        <label>1</label>
    </ligand>
</feature>
<evidence type="ECO:0000256" key="1">
    <source>
        <dbReference type="ARBA" id="ARBA00003926"/>
    </source>
</evidence>
<feature type="transmembrane region" description="Helical" evidence="17">
    <location>
        <begin position="446"/>
        <end position="472"/>
    </location>
</feature>
<comment type="subcellular location">
    <subcellularLocation>
        <location evidence="2">Cell inner membrane</location>
        <topology evidence="2">Multi-pass membrane protein</topology>
    </subcellularLocation>
    <subcellularLocation>
        <location evidence="17">Cell membrane</location>
        <topology evidence="17">Multi-pass membrane protein</topology>
    </subcellularLocation>
</comment>
<organism evidence="19 20">
    <name type="scientific">Pseudobacteroides cellulosolvens ATCC 35603 = DSM 2933</name>
    <dbReference type="NCBI Taxonomy" id="398512"/>
    <lineage>
        <taxon>Bacteria</taxon>
        <taxon>Bacillati</taxon>
        <taxon>Bacillota</taxon>
        <taxon>Clostridia</taxon>
        <taxon>Eubacteriales</taxon>
        <taxon>Oscillospiraceae</taxon>
        <taxon>Pseudobacteroides</taxon>
    </lineage>
</organism>
<keyword evidence="8 15" id="KW-0547">Nucleotide-binding</keyword>
<sequence length="691" mass="75566">MGVGNTMVNNGLANNLTKEYVLALAGNPNSGKTSLFNSLTGSRQHVGNWPGVTVEKKEGSYVSGGNTIRVIDLPGTYSLGALSEDEAVARDYIINEKPDVVVNIVDSTNIERNMYLTSQLLEMGAKVIVALNMYDEAKSKNIEIDINGLSNILGVPVLPTIATKSQGLDELTGLFFKAAGSEYNKPLIINYGKEIEEVINKLSDEIKNEAGLLERYNTRWLAVKILEDDAGIKNNIKKYKVYEKLEKIRNESVKRLESLWGDDIEAVIAEKRYGFIKGIVKETVKRQMSAEEKLTVTDKIDMVVTNRFLGIPIFLLAVWGIFQFTFTLGNPLADLIEAFFGWFGGFVRGGIQGAGAPELVVSLIVDGIIGGAGSVLVFMPNIFLLFFAISILEDSGYMARAAYIMDRFMHILGLHGKSFIPMIVGFGCNVPGVLATRTLENKRDRLVSILINPLMSCSARLPVYILFTGAFFSANQGIVIFSLYLLGIVLAIGVGVVFKKLVFKGETSHFVMELPPYRFPTLKSTFIHMWDRGSDFIKKAGTIIVAVVVLVWVLSSLPAGVEYASRESLLGQIGAFISPIFKPAGFGTWEAAVALLFGVVAKEVVVGTLGVVYGVQDEGLQSVIAKMWTPLSAYSFMVMTLIYIPCVATIGAIKRETNSWAWTLFAIGYSLVLGWVMSVLVYQVGSLLGFA</sequence>
<dbReference type="PATRIC" id="fig|398512.5.peg.3394"/>
<comment type="caution">
    <text evidence="19">The sequence shown here is derived from an EMBL/GenBank/DDBJ whole genome shotgun (WGS) entry which is preliminary data.</text>
</comment>
<comment type="similarity">
    <text evidence="17">Belongs to the TRAFAC class TrmE-Era-EngA-EngB-Septin-like GTPase superfamily. FeoB GTPase (TC 9.A.8) family.</text>
</comment>
<dbReference type="GO" id="GO:0005525">
    <property type="term" value="F:GTP binding"/>
    <property type="evidence" value="ECO:0007669"/>
    <property type="project" value="UniProtKB-KW"/>
</dbReference>
<dbReference type="NCBIfam" id="TIGR00437">
    <property type="entry name" value="feoB"/>
    <property type="match status" value="1"/>
</dbReference>
<evidence type="ECO:0000256" key="13">
    <source>
        <dbReference type="ARBA" id="ARBA00023136"/>
    </source>
</evidence>
<feature type="transmembrane region" description="Helical" evidence="17">
    <location>
        <begin position="633"/>
        <end position="653"/>
    </location>
</feature>
<evidence type="ECO:0000256" key="7">
    <source>
        <dbReference type="ARBA" id="ARBA00022692"/>
    </source>
</evidence>
<dbReference type="Gene3D" id="3.40.50.300">
    <property type="entry name" value="P-loop containing nucleotide triphosphate hydrolases"/>
    <property type="match status" value="1"/>
</dbReference>
<evidence type="ECO:0000256" key="11">
    <source>
        <dbReference type="ARBA" id="ARBA00023065"/>
    </source>
</evidence>
<keyword evidence="10 17" id="KW-0408">Iron</keyword>
<evidence type="ECO:0000313" key="19">
    <source>
        <dbReference type="EMBL" id="KNY27964.1"/>
    </source>
</evidence>
<feature type="transmembrane region" description="Helical" evidence="17">
    <location>
        <begin position="536"/>
        <end position="557"/>
    </location>
</feature>
<dbReference type="InterPro" id="IPR030389">
    <property type="entry name" value="G_FEOB_dom"/>
</dbReference>
<feature type="transmembrane region" description="Helical" evidence="17">
    <location>
        <begin position="363"/>
        <end position="392"/>
    </location>
</feature>
<evidence type="ECO:0000256" key="16">
    <source>
        <dbReference type="PIRSR" id="PIRSR603373-2"/>
    </source>
</evidence>
<dbReference type="Pfam" id="PF07670">
    <property type="entry name" value="Gate"/>
    <property type="match status" value="2"/>
</dbReference>
<evidence type="ECO:0000256" key="12">
    <source>
        <dbReference type="ARBA" id="ARBA00023134"/>
    </source>
</evidence>
<reference evidence="20" key="1">
    <citation type="submission" date="2015-07" db="EMBL/GenBank/DDBJ databases">
        <title>Near-Complete Genome Sequence of the Cellulolytic Bacterium Bacteroides (Pseudobacteroides) cellulosolvens ATCC 35603.</title>
        <authorList>
            <person name="Dassa B."/>
            <person name="Utturkar S.M."/>
            <person name="Klingeman D.M."/>
            <person name="Hurt R.A."/>
            <person name="Keller M."/>
            <person name="Xu J."/>
            <person name="Reddy Y.H.K."/>
            <person name="Borovok I."/>
            <person name="Grinberg I.R."/>
            <person name="Lamed R."/>
            <person name="Zhivin O."/>
            <person name="Bayer E.A."/>
            <person name="Brown S.D."/>
        </authorList>
    </citation>
    <scope>NUCLEOTIDE SEQUENCE [LARGE SCALE GENOMIC DNA]</scope>
    <source>
        <strain evidence="20">DSM 2933</strain>
    </source>
</reference>
<dbReference type="CDD" id="cd01879">
    <property type="entry name" value="FeoB"/>
    <property type="match status" value="1"/>
</dbReference>
<gene>
    <name evidence="19" type="ORF">Bccel_3235</name>
</gene>
<dbReference type="FunFam" id="3.40.50.300:FF:000426">
    <property type="entry name" value="Ferrous iron transport protein B"/>
    <property type="match status" value="1"/>
</dbReference>
<feature type="binding site" evidence="16">
    <location>
        <position position="40"/>
    </location>
    <ligand>
        <name>Mg(2+)</name>
        <dbReference type="ChEBI" id="CHEBI:18420"/>
        <label>2</label>
    </ligand>
</feature>
<protein>
    <recommendedName>
        <fullName evidence="14 17">Ferrous iron transport protein B</fullName>
    </recommendedName>
</protein>
<dbReference type="PANTHER" id="PTHR43185">
    <property type="entry name" value="FERROUS IRON TRANSPORT PROTEIN B"/>
    <property type="match status" value="1"/>
</dbReference>
<dbReference type="InterPro" id="IPR050860">
    <property type="entry name" value="FeoB_GTPase"/>
</dbReference>
<feature type="binding site" evidence="16">
    <location>
        <position position="41"/>
    </location>
    <ligand>
        <name>Mg(2+)</name>
        <dbReference type="ChEBI" id="CHEBI:18420"/>
        <label>2</label>
    </ligand>
</feature>
<dbReference type="Proteomes" id="UP000036923">
    <property type="component" value="Unassembled WGS sequence"/>
</dbReference>
<dbReference type="STRING" id="398512.Bccel_3235"/>
<evidence type="ECO:0000256" key="6">
    <source>
        <dbReference type="ARBA" id="ARBA00022519"/>
    </source>
</evidence>
<keyword evidence="16" id="KW-0460">Magnesium</keyword>
<feature type="transmembrane region" description="Helical" evidence="17">
    <location>
        <begin position="412"/>
        <end position="434"/>
    </location>
</feature>
<feature type="binding site" evidence="15">
    <location>
        <begin position="51"/>
        <end position="55"/>
    </location>
    <ligand>
        <name>GTP</name>
        <dbReference type="ChEBI" id="CHEBI:37565"/>
        <label>1</label>
    </ligand>
</feature>
<feature type="transmembrane region" description="Helical" evidence="17">
    <location>
        <begin position="332"/>
        <end position="351"/>
    </location>
</feature>
<feature type="domain" description="FeoB-type G" evidence="18">
    <location>
        <begin position="19"/>
        <end position="181"/>
    </location>
</feature>
<dbReference type="NCBIfam" id="TIGR00231">
    <property type="entry name" value="small_GTP"/>
    <property type="match status" value="1"/>
</dbReference>
<dbReference type="InterPro" id="IPR011642">
    <property type="entry name" value="Gate_dom"/>
</dbReference>
<evidence type="ECO:0000256" key="15">
    <source>
        <dbReference type="PIRSR" id="PIRSR603373-1"/>
    </source>
</evidence>
<evidence type="ECO:0000256" key="3">
    <source>
        <dbReference type="ARBA" id="ARBA00022448"/>
    </source>
</evidence>
<feature type="transmembrane region" description="Helical" evidence="17">
    <location>
        <begin position="593"/>
        <end position="613"/>
    </location>
</feature>
<keyword evidence="7 17" id="KW-0812">Transmembrane</keyword>
<dbReference type="Gene3D" id="1.10.287.1770">
    <property type="match status" value="1"/>
</dbReference>
<evidence type="ECO:0000256" key="17">
    <source>
        <dbReference type="RuleBase" id="RU362098"/>
    </source>
</evidence>
<dbReference type="InterPro" id="IPR011640">
    <property type="entry name" value="Fe2_transport_prot_B_C"/>
</dbReference>
<feature type="transmembrane region" description="Helical" evidence="17">
    <location>
        <begin position="478"/>
        <end position="498"/>
    </location>
</feature>
<evidence type="ECO:0000313" key="20">
    <source>
        <dbReference type="Proteomes" id="UP000036923"/>
    </source>
</evidence>
<feature type="transmembrane region" description="Helical" evidence="17">
    <location>
        <begin position="308"/>
        <end position="326"/>
    </location>
</feature>
<keyword evidence="12 15" id="KW-0342">GTP-binding</keyword>
<evidence type="ECO:0000256" key="2">
    <source>
        <dbReference type="ARBA" id="ARBA00004429"/>
    </source>
</evidence>
<feature type="transmembrane region" description="Helical" evidence="17">
    <location>
        <begin position="563"/>
        <end position="581"/>
    </location>
</feature>